<dbReference type="SUPFAM" id="SSF144232">
    <property type="entry name" value="HIT/MYND zinc finger-like"/>
    <property type="match status" value="1"/>
</dbReference>
<dbReference type="PROSITE" id="PS01360">
    <property type="entry name" value="ZF_MYND_1"/>
    <property type="match status" value="1"/>
</dbReference>
<feature type="domain" description="MYND-type" evidence="5">
    <location>
        <begin position="5"/>
        <end position="45"/>
    </location>
</feature>
<keyword evidence="2 4" id="KW-0863">Zinc-finger</keyword>
<organism evidence="6 7">
    <name type="scientific">Colletotrichum karsti</name>
    <dbReference type="NCBI Taxonomy" id="1095194"/>
    <lineage>
        <taxon>Eukaryota</taxon>
        <taxon>Fungi</taxon>
        <taxon>Dikarya</taxon>
        <taxon>Ascomycota</taxon>
        <taxon>Pezizomycotina</taxon>
        <taxon>Sordariomycetes</taxon>
        <taxon>Hypocreomycetidae</taxon>
        <taxon>Glomerellales</taxon>
        <taxon>Glomerellaceae</taxon>
        <taxon>Colletotrichum</taxon>
        <taxon>Colletotrichum boninense species complex</taxon>
    </lineage>
</organism>
<dbReference type="PROSITE" id="PS50865">
    <property type="entry name" value="ZF_MYND_2"/>
    <property type="match status" value="1"/>
</dbReference>
<dbReference type="OrthoDB" id="432970at2759"/>
<accession>A0A9P6I5K0</accession>
<keyword evidence="3" id="KW-0862">Zinc</keyword>
<evidence type="ECO:0000256" key="2">
    <source>
        <dbReference type="ARBA" id="ARBA00022771"/>
    </source>
</evidence>
<proteinExistence type="predicted"/>
<evidence type="ECO:0000313" key="7">
    <source>
        <dbReference type="Proteomes" id="UP000781932"/>
    </source>
</evidence>
<dbReference type="EMBL" id="JAATWM020000021">
    <property type="protein sequence ID" value="KAF9875471.1"/>
    <property type="molecule type" value="Genomic_DNA"/>
</dbReference>
<gene>
    <name evidence="6" type="ORF">CkaCkLH20_06852</name>
</gene>
<sequence length="246" mass="27550">MGRSCATCKKTEPEVKLKNCSKCFSTPYCGQDCQSADWKSHKRTCGKKQTGGGALLSPPRGLKSPISKPFTRLDNGTWLHDRPETDAYTLLIDAYRLRKEDEFYAGCNGDESSLLGSRGDYIPCLARFVIKAREKPGLLPPWWGNEKWEACEEFGLNWEGRDVWADLGVPVEKSEVAEHYGDARFPLQLRMFAEAVYGSGPGGLNGAPLRKALVRMEAEADGAEALKSTRWIDYTMYNRDFSRCCV</sequence>
<dbReference type="InterPro" id="IPR002893">
    <property type="entry name" value="Znf_MYND"/>
</dbReference>
<evidence type="ECO:0000256" key="4">
    <source>
        <dbReference type="PROSITE-ProRule" id="PRU00134"/>
    </source>
</evidence>
<keyword evidence="1" id="KW-0479">Metal-binding</keyword>
<dbReference type="GO" id="GO:0008270">
    <property type="term" value="F:zinc ion binding"/>
    <property type="evidence" value="ECO:0007669"/>
    <property type="project" value="UniProtKB-KW"/>
</dbReference>
<dbReference type="Proteomes" id="UP000781932">
    <property type="component" value="Unassembled WGS sequence"/>
</dbReference>
<protein>
    <recommendedName>
        <fullName evidence="5">MYND-type domain-containing protein</fullName>
    </recommendedName>
</protein>
<reference evidence="6" key="1">
    <citation type="submission" date="2020-03" db="EMBL/GenBank/DDBJ databases">
        <authorList>
            <person name="He L."/>
        </authorList>
    </citation>
    <scope>NUCLEOTIDE SEQUENCE</scope>
    <source>
        <strain evidence="6">CkLH20</strain>
    </source>
</reference>
<dbReference type="RefSeq" id="XP_038744932.1">
    <property type="nucleotide sequence ID" value="XM_038889569.1"/>
</dbReference>
<evidence type="ECO:0000259" key="5">
    <source>
        <dbReference type="PROSITE" id="PS50865"/>
    </source>
</evidence>
<keyword evidence="7" id="KW-1185">Reference proteome</keyword>
<evidence type="ECO:0000256" key="1">
    <source>
        <dbReference type="ARBA" id="ARBA00022723"/>
    </source>
</evidence>
<evidence type="ECO:0000256" key="3">
    <source>
        <dbReference type="ARBA" id="ARBA00022833"/>
    </source>
</evidence>
<dbReference type="Pfam" id="PF01753">
    <property type="entry name" value="zf-MYND"/>
    <property type="match status" value="1"/>
</dbReference>
<evidence type="ECO:0000313" key="6">
    <source>
        <dbReference type="EMBL" id="KAF9875471.1"/>
    </source>
</evidence>
<name>A0A9P6I5K0_9PEZI</name>
<dbReference type="GeneID" id="62162643"/>
<dbReference type="Gene3D" id="6.10.140.2220">
    <property type="match status" value="1"/>
</dbReference>
<comment type="caution">
    <text evidence="6">The sequence shown here is derived from an EMBL/GenBank/DDBJ whole genome shotgun (WGS) entry which is preliminary data.</text>
</comment>
<reference evidence="6" key="2">
    <citation type="submission" date="2020-11" db="EMBL/GenBank/DDBJ databases">
        <title>Whole genome sequencing of Colletotrichum sp.</title>
        <authorList>
            <person name="Li H."/>
        </authorList>
    </citation>
    <scope>NUCLEOTIDE SEQUENCE</scope>
    <source>
        <strain evidence="6">CkLH20</strain>
    </source>
</reference>
<dbReference type="AlphaFoldDB" id="A0A9P6I5K0"/>